<dbReference type="RefSeq" id="WP_116422197.1">
    <property type="nucleotide sequence ID" value="NZ_NMUE01000090.1"/>
</dbReference>
<dbReference type="GO" id="GO:0016779">
    <property type="term" value="F:nucleotidyltransferase activity"/>
    <property type="evidence" value="ECO:0007669"/>
    <property type="project" value="UniProtKB-ARBA"/>
</dbReference>
<sequence length="334" mass="36817">MEIALTGSIKPPLATPAPYLIIGGFRLVEVVALSLCDYGKVTIYVDKRVDLPTSLEGCRFEIREGVPQDVPKLDVGCAPYLLKSKNLACGGVKFDLGGEIYVAEPLNSLADVLEKNVEFMKLALNRIKALGIELMKGDVRGEVRGDVYIRGKVYEYAYLEGPAVVGPQSSVLPFTYIRPGTVLYYDSKVRDEAKNALLDAYTRKQHGGYLGDTYIAPFVNFGAGTTVSNLKNTLGAIRPSYSSKSYKKLGPVVGEFVKTAIGTLIYGGKYIGPLSHLYGVVDRDVPPLSIYKGGEIIPMDRDKAVEYLRRDLEQYGRGDLFPFYYKALFEKSLF</sequence>
<keyword evidence="1 4" id="KW-0808">Transferase</keyword>
<comment type="caution">
    <text evidence="4">The sequence shown here is derived from an EMBL/GenBank/DDBJ whole genome shotgun (WGS) entry which is preliminary data.</text>
</comment>
<keyword evidence="2" id="KW-0012">Acyltransferase</keyword>
<evidence type="ECO:0000256" key="2">
    <source>
        <dbReference type="ARBA" id="ARBA00023315"/>
    </source>
</evidence>
<proteinExistence type="predicted"/>
<evidence type="ECO:0000313" key="5">
    <source>
        <dbReference type="Proteomes" id="UP000256877"/>
    </source>
</evidence>
<accession>A0A371QWR8</accession>
<dbReference type="PANTHER" id="PTHR43584">
    <property type="entry name" value="NUCLEOTIDYL TRANSFERASE"/>
    <property type="match status" value="1"/>
</dbReference>
<evidence type="ECO:0000313" key="4">
    <source>
        <dbReference type="EMBL" id="RFA94866.1"/>
    </source>
</evidence>
<dbReference type="InterPro" id="IPR011004">
    <property type="entry name" value="Trimer_LpxA-like_sf"/>
</dbReference>
<protein>
    <submittedName>
        <fullName evidence="4">Sugar phosphate transferase</fullName>
    </submittedName>
</protein>
<organism evidence="4 5">
    <name type="scientific">Pyrobaculum aerophilum</name>
    <dbReference type="NCBI Taxonomy" id="13773"/>
    <lineage>
        <taxon>Archaea</taxon>
        <taxon>Thermoproteota</taxon>
        <taxon>Thermoprotei</taxon>
        <taxon>Thermoproteales</taxon>
        <taxon>Thermoproteaceae</taxon>
        <taxon>Pyrobaculum</taxon>
    </lineage>
</organism>
<gene>
    <name evidence="3" type="ORF">CGL51_14360</name>
    <name evidence="4" type="ORF">CGL52_13885</name>
</gene>
<dbReference type="Proteomes" id="UP000256877">
    <property type="component" value="Unassembled WGS sequence"/>
</dbReference>
<dbReference type="EMBL" id="NMUF01000073">
    <property type="protein sequence ID" value="RFA94866.1"/>
    <property type="molecule type" value="Genomic_DNA"/>
</dbReference>
<dbReference type="PANTHER" id="PTHR43584:SF8">
    <property type="entry name" value="N-ACETYLMURAMATE ALPHA-1-PHOSPHATE URIDYLYLTRANSFERASE"/>
    <property type="match status" value="1"/>
</dbReference>
<dbReference type="EMBL" id="NMUE01000090">
    <property type="protein sequence ID" value="RFA92369.1"/>
    <property type="molecule type" value="Genomic_DNA"/>
</dbReference>
<dbReference type="Gene3D" id="2.160.10.10">
    <property type="entry name" value="Hexapeptide repeat proteins"/>
    <property type="match status" value="1"/>
</dbReference>
<dbReference type="InterPro" id="IPR050065">
    <property type="entry name" value="GlmU-like"/>
</dbReference>
<evidence type="ECO:0000313" key="3">
    <source>
        <dbReference type="EMBL" id="RFA92369.1"/>
    </source>
</evidence>
<dbReference type="AlphaFoldDB" id="A0A371QWR8"/>
<dbReference type="SUPFAM" id="SSF51161">
    <property type="entry name" value="Trimeric LpxA-like enzymes"/>
    <property type="match status" value="1"/>
</dbReference>
<dbReference type="OrthoDB" id="15372at2157"/>
<dbReference type="Proteomes" id="UP000257123">
    <property type="component" value="Unassembled WGS sequence"/>
</dbReference>
<evidence type="ECO:0000256" key="1">
    <source>
        <dbReference type="ARBA" id="ARBA00022679"/>
    </source>
</evidence>
<name>A0A371QWR8_9CREN</name>
<evidence type="ECO:0000313" key="6">
    <source>
        <dbReference type="Proteomes" id="UP000257123"/>
    </source>
</evidence>
<reference evidence="5 6" key="1">
    <citation type="submission" date="2017-07" db="EMBL/GenBank/DDBJ databases">
        <title>Draft genome sequence of aerobic hyperthermophilic archaea, Pyrobaculum aerophilum YKB31 and YKB32.</title>
        <authorList>
            <person name="Mochizuki T."/>
            <person name="Berliner A.J."/>
            <person name="Yoshida-Takashima Y."/>
            <person name="Takaki Y."/>
            <person name="Nunoura T."/>
            <person name="Takai K."/>
        </authorList>
    </citation>
    <scope>NUCLEOTIDE SEQUENCE [LARGE SCALE GENOMIC DNA]</scope>
    <source>
        <strain evidence="3 6">YKB31</strain>
        <strain evidence="4 5">YKB32</strain>
    </source>
</reference>
<dbReference type="GO" id="GO:0016746">
    <property type="term" value="F:acyltransferase activity"/>
    <property type="evidence" value="ECO:0007669"/>
    <property type="project" value="UniProtKB-KW"/>
</dbReference>